<protein>
    <recommendedName>
        <fullName evidence="3">Restriction endonuclease</fullName>
    </recommendedName>
</protein>
<dbReference type="Proteomes" id="UP001565471">
    <property type="component" value="Unassembled WGS sequence"/>
</dbReference>
<evidence type="ECO:0000313" key="2">
    <source>
        <dbReference type="Proteomes" id="UP001565471"/>
    </source>
</evidence>
<comment type="caution">
    <text evidence="1">The sequence shown here is derived from an EMBL/GenBank/DDBJ whole genome shotgun (WGS) entry which is preliminary data.</text>
</comment>
<organism evidence="1 2">
    <name type="scientific">Bradyrhizobium elkanii</name>
    <dbReference type="NCBI Taxonomy" id="29448"/>
    <lineage>
        <taxon>Bacteria</taxon>
        <taxon>Pseudomonadati</taxon>
        <taxon>Pseudomonadota</taxon>
        <taxon>Alphaproteobacteria</taxon>
        <taxon>Hyphomicrobiales</taxon>
        <taxon>Nitrobacteraceae</taxon>
        <taxon>Bradyrhizobium</taxon>
    </lineage>
</organism>
<keyword evidence="2" id="KW-1185">Reference proteome</keyword>
<evidence type="ECO:0008006" key="3">
    <source>
        <dbReference type="Google" id="ProtNLM"/>
    </source>
</evidence>
<dbReference type="RefSeq" id="WP_253623422.1">
    <property type="nucleotide sequence ID" value="NZ_CP126004.1"/>
</dbReference>
<accession>A0ABV4F047</accession>
<evidence type="ECO:0000313" key="1">
    <source>
        <dbReference type="EMBL" id="MEY9316793.1"/>
    </source>
</evidence>
<name>A0ABV4F047_BRAEL</name>
<reference evidence="1 2" key="1">
    <citation type="submission" date="2024-07" db="EMBL/GenBank/DDBJ databases">
        <title>Genomic Encyclopedia of Type Strains, Phase V (KMG-V): Genome sequencing to study the core and pangenomes of soil and plant-associated prokaryotes.</title>
        <authorList>
            <person name="Whitman W."/>
        </authorList>
    </citation>
    <scope>NUCLEOTIDE SEQUENCE [LARGE SCALE GENOMIC DNA]</scope>
    <source>
        <strain evidence="1 2">USDA 415</strain>
    </source>
</reference>
<gene>
    <name evidence="1" type="ORF">ABIF29_003592</name>
</gene>
<dbReference type="EMBL" id="JBGBZA010000002">
    <property type="protein sequence ID" value="MEY9316793.1"/>
    <property type="molecule type" value="Genomic_DNA"/>
</dbReference>
<proteinExistence type="predicted"/>
<sequence length="226" mass="24943">MANVLEGLTETVKWHLMVEAAKRGLEANGYKFDREPGRGLSNVWTITKDGKSQKASVRTTRDRWIAFPPLDGGKKWKTLDEVDAVIVATVDDRDDPKRVEVYLFPATDVRGRFDAAFAARTGAGQTVRNNFGMWVRLDHDSRKIPRSVGSGIVDHYKPIATFPIVDLLAEGSAIDPAALEGFDEDAADDEPQVLDNDPPLTIAEAKRRLALTFGVKPDNIKITVEA</sequence>